<dbReference type="OrthoDB" id="5360755at2"/>
<dbReference type="Proteomes" id="UP000007102">
    <property type="component" value="Chromosome"/>
</dbReference>
<dbReference type="HOGENOM" id="CLU_163904_1_0_0"/>
<gene>
    <name evidence="3" type="ordered locus">Dester_0140</name>
</gene>
<dbReference type="Pfam" id="PF02256">
    <property type="entry name" value="Fe_hyd_SSU"/>
    <property type="match status" value="1"/>
</dbReference>
<dbReference type="GO" id="GO:0008901">
    <property type="term" value="F:ferredoxin hydrogenase activity"/>
    <property type="evidence" value="ECO:0007669"/>
    <property type="project" value="InterPro"/>
</dbReference>
<dbReference type="GO" id="GO:0042597">
    <property type="term" value="C:periplasmic space"/>
    <property type="evidence" value="ECO:0007669"/>
    <property type="project" value="InterPro"/>
</dbReference>
<dbReference type="STRING" id="868864.Dester_0140"/>
<feature type="domain" description="Iron hydrogenase small subunit" evidence="2">
    <location>
        <begin position="48"/>
        <end position="110"/>
    </location>
</feature>
<keyword evidence="1" id="KW-0472">Membrane</keyword>
<evidence type="ECO:0000313" key="4">
    <source>
        <dbReference type="Proteomes" id="UP000007102"/>
    </source>
</evidence>
<name>F0S0Z4_DESTD</name>
<reference evidence="4" key="2">
    <citation type="submission" date="2011-02" db="EMBL/GenBank/DDBJ databases">
        <title>The complete genome of Desulfurobacterium thermolithotrophum DSM 11699.</title>
        <authorList>
            <consortium name="US DOE Joint Genome Institute (JGI-PGF)"/>
            <person name="Lucas S."/>
            <person name="Copeland A."/>
            <person name="Lapidus A."/>
            <person name="Bruce D."/>
            <person name="Goodwin L."/>
            <person name="Pitluck S."/>
            <person name="Kyrpides N."/>
            <person name="Mavromatis K."/>
            <person name="Pagani I."/>
            <person name="Ivanova N."/>
            <person name="Mikhailova N."/>
            <person name="Daligault H."/>
            <person name="Detter J.C."/>
            <person name="Tapia R."/>
            <person name="Han C."/>
            <person name="Land M."/>
            <person name="Hauser L."/>
            <person name="Markowitz V."/>
            <person name="Cheng J.-F."/>
            <person name="Hugenholtz P."/>
            <person name="Woyke T."/>
            <person name="Wu D."/>
            <person name="Spring S."/>
            <person name="Brambilla E."/>
            <person name="Klenk H.-P."/>
            <person name="Eisen J.A."/>
        </authorList>
    </citation>
    <scope>NUCLEOTIDE SEQUENCE [LARGE SCALE GENOMIC DNA]</scope>
    <source>
        <strain evidence="4">DSM 11699 / BSA</strain>
    </source>
</reference>
<dbReference type="InterPro" id="IPR036991">
    <property type="entry name" value="Fe_hydrogenase_ssu_sf"/>
</dbReference>
<dbReference type="InterPro" id="IPR003149">
    <property type="entry name" value="Fe_hydrogenase_ssu"/>
</dbReference>
<dbReference type="Gene3D" id="4.10.260.20">
    <property type="entry name" value="Iron hydrogenase, small subunit"/>
    <property type="match status" value="1"/>
</dbReference>
<dbReference type="eggNOG" id="COG4624">
    <property type="taxonomic scope" value="Bacteria"/>
</dbReference>
<organism evidence="3 4">
    <name type="scientific">Desulfurobacterium thermolithotrophum (strain DSM 11699 / BSA)</name>
    <dbReference type="NCBI Taxonomy" id="868864"/>
    <lineage>
        <taxon>Bacteria</taxon>
        <taxon>Pseudomonadati</taxon>
        <taxon>Aquificota</taxon>
        <taxon>Aquificia</taxon>
        <taxon>Desulfurobacteriales</taxon>
        <taxon>Desulfurobacteriaceae</taxon>
        <taxon>Desulfurobacterium</taxon>
    </lineage>
</organism>
<dbReference type="AlphaFoldDB" id="F0S0Z4"/>
<evidence type="ECO:0000256" key="1">
    <source>
        <dbReference type="SAM" id="Phobius"/>
    </source>
</evidence>
<accession>F0S0Z4</accession>
<proteinExistence type="predicted"/>
<dbReference type="EMBL" id="CP002543">
    <property type="protein sequence ID" value="ADY72798.1"/>
    <property type="molecule type" value="Genomic_DNA"/>
</dbReference>
<feature type="transmembrane region" description="Helical" evidence="1">
    <location>
        <begin position="25"/>
        <end position="47"/>
    </location>
</feature>
<dbReference type="SUPFAM" id="SSF48674">
    <property type="entry name" value="Fe-only hydrogenase smaller subunit"/>
    <property type="match status" value="1"/>
</dbReference>
<dbReference type="GO" id="GO:0051536">
    <property type="term" value="F:iron-sulfur cluster binding"/>
    <property type="evidence" value="ECO:0007669"/>
    <property type="project" value="InterPro"/>
</dbReference>
<dbReference type="InterPro" id="IPR008953">
    <property type="entry name" value="Fe_hydrogenase_HydB"/>
</dbReference>
<dbReference type="SMART" id="SM00902">
    <property type="entry name" value="Fe_hyd_SSU"/>
    <property type="match status" value="1"/>
</dbReference>
<dbReference type="InParanoid" id="F0S0Z4"/>
<dbReference type="GO" id="GO:0005506">
    <property type="term" value="F:iron ion binding"/>
    <property type="evidence" value="ECO:0007669"/>
    <property type="project" value="InterPro"/>
</dbReference>
<dbReference type="RefSeq" id="WP_013637758.1">
    <property type="nucleotide sequence ID" value="NC_015185.1"/>
</dbReference>
<reference evidence="3 4" key="1">
    <citation type="journal article" date="2011" name="Stand. Genomic Sci.">
        <title>Complete genome sequence of the thermophilic sulfur-reducer Desulfurobacterium thermolithotrophum type strain (BSA(T)) from a deep-sea hydrothermal vent.</title>
        <authorList>
            <person name="Goker M."/>
            <person name="Daligault H."/>
            <person name="Mwirichia R."/>
            <person name="Lapidus A."/>
            <person name="Lucas S."/>
            <person name="Deshpande S."/>
            <person name="Pagani I."/>
            <person name="Tapia R."/>
            <person name="Cheng J.F."/>
            <person name="Goodwin L."/>
            <person name="Pitluck S."/>
            <person name="Liolios K."/>
            <person name="Ivanova N."/>
            <person name="Mavromatis K."/>
            <person name="Mikhailova N."/>
            <person name="Pati A."/>
            <person name="Chen A."/>
            <person name="Palaniappan K."/>
            <person name="Han C."/>
            <person name="Land M."/>
            <person name="Hauser L."/>
            <person name="Pan C."/>
            <person name="Brambilla E.M."/>
            <person name="Rohde M."/>
            <person name="Spring S."/>
            <person name="Sikorski J."/>
            <person name="Wirth R."/>
            <person name="Detter J.C."/>
            <person name="Woyke T."/>
            <person name="Bristow J."/>
            <person name="Eisen J.A."/>
            <person name="Markowitz V."/>
            <person name="Hugenholtz P."/>
            <person name="Kyrpides N.C."/>
            <person name="Klenk H.P."/>
        </authorList>
    </citation>
    <scope>NUCLEOTIDE SEQUENCE [LARGE SCALE GENOMIC DNA]</scope>
    <source>
        <strain evidence="4">DSM 11699 / BSA</strain>
    </source>
</reference>
<keyword evidence="1" id="KW-0812">Transmembrane</keyword>
<evidence type="ECO:0000313" key="3">
    <source>
        <dbReference type="EMBL" id="ADY72798.1"/>
    </source>
</evidence>
<protein>
    <submittedName>
        <fullName evidence="3">Iron hydrogenase small subunit</fullName>
    </submittedName>
</protein>
<sequence length="121" mass="13774">MKEERTLPYQYEEKPASTLISRRTFLKVTGAIVSVIAISGYAITDLLKKRNKYIKMRQAGLYKDDQRLQKKGLAASYENPVVQKFYKEFAGHPLSEVSEHLLHTKYVVRSNLKIGGGEHGC</sequence>
<keyword evidence="1" id="KW-1133">Transmembrane helix</keyword>
<dbReference type="KEGG" id="dte:Dester_0140"/>
<dbReference type="GO" id="GO:0009055">
    <property type="term" value="F:electron transfer activity"/>
    <property type="evidence" value="ECO:0007669"/>
    <property type="project" value="InterPro"/>
</dbReference>
<evidence type="ECO:0000259" key="2">
    <source>
        <dbReference type="SMART" id="SM00902"/>
    </source>
</evidence>
<keyword evidence="4" id="KW-1185">Reference proteome</keyword>